<protein>
    <submittedName>
        <fullName evidence="1">Uncharacterized protein</fullName>
    </submittedName>
</protein>
<organism evidence="1 2">
    <name type="scientific">Saccharothrix espanaensis (strain ATCC 51144 / DSM 44229 / JCM 9112 / NBRC 15066 / NRRL 15764)</name>
    <dbReference type="NCBI Taxonomy" id="1179773"/>
    <lineage>
        <taxon>Bacteria</taxon>
        <taxon>Bacillati</taxon>
        <taxon>Actinomycetota</taxon>
        <taxon>Actinomycetes</taxon>
        <taxon>Pseudonocardiales</taxon>
        <taxon>Pseudonocardiaceae</taxon>
        <taxon>Saccharothrix</taxon>
    </lineage>
</organism>
<reference evidence="1 2" key="1">
    <citation type="journal article" date="2012" name="BMC Genomics">
        <title>Complete genome sequence of Saccharothrix espanaensis DSM 44229T and comparison to the other completely sequenced Pseudonocardiaceae.</title>
        <authorList>
            <person name="Strobel T."/>
            <person name="Al-Dilaimi A."/>
            <person name="Blom J."/>
            <person name="Gessner A."/>
            <person name="Kalinowski J."/>
            <person name="Luzhetska M."/>
            <person name="Puhler A."/>
            <person name="Szczepanowski R."/>
            <person name="Bechthold A."/>
            <person name="Ruckert C."/>
        </authorList>
    </citation>
    <scope>NUCLEOTIDE SEQUENCE [LARGE SCALE GENOMIC DNA]</scope>
    <source>
        <strain evidence="2">ATCC 51144 / DSM 44229 / JCM 9112 / NBRC 15066 / NRRL 15764</strain>
    </source>
</reference>
<dbReference type="STRING" id="1179773.BN6_25500"/>
<dbReference type="AlphaFoldDB" id="K0JYT4"/>
<dbReference type="OrthoDB" id="3690714at2"/>
<proteinExistence type="predicted"/>
<accession>K0JYT4</accession>
<name>K0JYT4_SACES</name>
<dbReference type="PATRIC" id="fig|1179773.3.peg.2554"/>
<sequence>MDRPGVLAGRADHIAAHPADELERARIEEMFARYQEMWARRTERWLELRRISDR</sequence>
<dbReference type="EMBL" id="HE804045">
    <property type="protein sequence ID" value="CCH29864.1"/>
    <property type="molecule type" value="Genomic_DNA"/>
</dbReference>
<gene>
    <name evidence="1" type="ordered locus">BN6_25500</name>
</gene>
<dbReference type="KEGG" id="sesp:BN6_25500"/>
<evidence type="ECO:0000313" key="2">
    <source>
        <dbReference type="Proteomes" id="UP000006281"/>
    </source>
</evidence>
<dbReference type="HOGENOM" id="CLU_3047738_0_0_11"/>
<dbReference type="Proteomes" id="UP000006281">
    <property type="component" value="Chromosome"/>
</dbReference>
<evidence type="ECO:0000313" key="1">
    <source>
        <dbReference type="EMBL" id="CCH29864.1"/>
    </source>
</evidence>
<keyword evidence="2" id="KW-1185">Reference proteome</keyword>
<dbReference type="RefSeq" id="WP_015099976.1">
    <property type="nucleotide sequence ID" value="NC_019673.1"/>
</dbReference>